<feature type="domain" description="FecR protein" evidence="2">
    <location>
        <begin position="118"/>
        <end position="210"/>
    </location>
</feature>
<evidence type="ECO:0000259" key="4">
    <source>
        <dbReference type="Pfam" id="PF16344"/>
    </source>
</evidence>
<evidence type="ECO:0000259" key="3">
    <source>
        <dbReference type="Pfam" id="PF16220"/>
    </source>
</evidence>
<dbReference type="InterPro" id="IPR012373">
    <property type="entry name" value="Ferrdict_sens_TM"/>
</dbReference>
<keyword evidence="1 5" id="KW-0812">Transmembrane</keyword>
<name>A0AAN1WIY4_9GAMM</name>
<feature type="transmembrane region" description="Helical" evidence="1">
    <location>
        <begin position="87"/>
        <end position="106"/>
    </location>
</feature>
<keyword evidence="1" id="KW-0472">Membrane</keyword>
<dbReference type="Gene3D" id="3.55.50.30">
    <property type="match status" value="1"/>
</dbReference>
<proteinExistence type="predicted"/>
<gene>
    <name evidence="5" type="ORF">MARGE09_P2638</name>
</gene>
<dbReference type="Gene3D" id="2.60.120.1440">
    <property type="match status" value="1"/>
</dbReference>
<dbReference type="PANTHER" id="PTHR30273:SF2">
    <property type="entry name" value="PROTEIN FECR"/>
    <property type="match status" value="1"/>
</dbReference>
<evidence type="ECO:0000313" key="6">
    <source>
        <dbReference type="Proteomes" id="UP001320119"/>
    </source>
</evidence>
<dbReference type="PIRSF" id="PIRSF018266">
    <property type="entry name" value="FecR"/>
    <property type="match status" value="1"/>
</dbReference>
<dbReference type="RefSeq" id="WP_236982765.1">
    <property type="nucleotide sequence ID" value="NZ_AP023086.1"/>
</dbReference>
<organism evidence="5 6">
    <name type="scientific">Marinagarivorans cellulosilyticus</name>
    <dbReference type="NCBI Taxonomy" id="2721545"/>
    <lineage>
        <taxon>Bacteria</taxon>
        <taxon>Pseudomonadati</taxon>
        <taxon>Pseudomonadota</taxon>
        <taxon>Gammaproteobacteria</taxon>
        <taxon>Cellvibrionales</taxon>
        <taxon>Cellvibrionaceae</taxon>
        <taxon>Marinagarivorans</taxon>
    </lineage>
</organism>
<dbReference type="EMBL" id="AP023086">
    <property type="protein sequence ID" value="BCD98437.1"/>
    <property type="molecule type" value="Genomic_DNA"/>
</dbReference>
<dbReference type="Pfam" id="PF16220">
    <property type="entry name" value="DUF4880"/>
    <property type="match status" value="1"/>
</dbReference>
<dbReference type="InterPro" id="IPR032623">
    <property type="entry name" value="FecR_N"/>
</dbReference>
<dbReference type="GO" id="GO:0016989">
    <property type="term" value="F:sigma factor antagonist activity"/>
    <property type="evidence" value="ECO:0007669"/>
    <property type="project" value="TreeGrafter"/>
</dbReference>
<dbReference type="InterPro" id="IPR006860">
    <property type="entry name" value="FecR"/>
</dbReference>
<evidence type="ECO:0000256" key="1">
    <source>
        <dbReference type="SAM" id="Phobius"/>
    </source>
</evidence>
<evidence type="ECO:0000259" key="2">
    <source>
        <dbReference type="Pfam" id="PF04773"/>
    </source>
</evidence>
<feature type="domain" description="FecR N-terminal" evidence="3">
    <location>
        <begin position="12"/>
        <end position="52"/>
    </location>
</feature>
<dbReference type="Pfam" id="PF16344">
    <property type="entry name" value="FecR_C"/>
    <property type="match status" value="1"/>
</dbReference>
<feature type="domain" description="Protein FecR C-terminal" evidence="4">
    <location>
        <begin position="260"/>
        <end position="319"/>
    </location>
</feature>
<protein>
    <submittedName>
        <fullName evidence="5">Transmembrane sensor</fullName>
    </submittedName>
</protein>
<dbReference type="Proteomes" id="UP001320119">
    <property type="component" value="Chromosome"/>
</dbReference>
<dbReference type="PANTHER" id="PTHR30273">
    <property type="entry name" value="PERIPLASMIC SIGNAL SENSOR AND SIGMA FACTOR ACTIVATOR FECR-RELATED"/>
    <property type="match status" value="1"/>
</dbReference>
<dbReference type="KEGG" id="marq:MARGE09_P2638"/>
<dbReference type="Pfam" id="PF04773">
    <property type="entry name" value="FecR"/>
    <property type="match status" value="1"/>
</dbReference>
<evidence type="ECO:0000313" key="5">
    <source>
        <dbReference type="EMBL" id="BCD98437.1"/>
    </source>
</evidence>
<accession>A0AAN1WIY4</accession>
<reference evidence="5 6" key="1">
    <citation type="journal article" date="2022" name="IScience">
        <title>An ultrasensitive nanofiber-based assay for enzymatic hydrolysis and deep-sea microbial degradation of cellulose.</title>
        <authorList>
            <person name="Tsudome M."/>
            <person name="Tachioka M."/>
            <person name="Miyazaki M."/>
            <person name="Uchimura K."/>
            <person name="Tsuda M."/>
            <person name="Takaki Y."/>
            <person name="Deguchi S."/>
        </authorList>
    </citation>
    <scope>NUCLEOTIDE SEQUENCE [LARGE SCALE GENOMIC DNA]</scope>
    <source>
        <strain evidence="5 6">GE09</strain>
    </source>
</reference>
<keyword evidence="6" id="KW-1185">Reference proteome</keyword>
<dbReference type="InterPro" id="IPR032508">
    <property type="entry name" value="FecR_C"/>
</dbReference>
<sequence>MSQPSHKAIEHQASLWVVKIDNSPLSPQEHAEFMHWVKAKPEHKIAFERLARWQISINQLPELSASNITQVTPTYASKPKTAISLKILSPVAAIFCLLVITFVITARHQNPIAEPIIYQTEIGEQKTITLPDGSIVTLNTGSSLQAHYNNQTRAITLIQGEAFFEVFKDKKRPFEVTANNKMVRAVGTAFTVFAKKNSAIEVMVTEGRVELANTQQASSNTIAFLDQGQLAQLNAENNLQVSNVSANEIRQKLAWQQAMLQFNGEELAQVVTELSRYSGSTFIIASPALANKRIGGYFKANDVNAFLSTLTSQFNIDAHTDETGAIVLTER</sequence>
<keyword evidence="1" id="KW-1133">Transmembrane helix</keyword>
<dbReference type="AlphaFoldDB" id="A0AAN1WIY4"/>